<keyword evidence="3 9" id="KW-0378">Hydrolase</keyword>
<reference evidence="9 10" key="1">
    <citation type="journal article" date="2016" name="Int. J. Syst. Evol. Microbiol.">
        <title>Lysobacter erysipheiresistens sp. nov., an antagonist of powdery mildew, isolated from tobacco-cultivated soil.</title>
        <authorList>
            <person name="Xie B."/>
            <person name="Li T."/>
            <person name="Lin X."/>
            <person name="Wang C.J."/>
            <person name="Chen Y.J."/>
            <person name="Liu W.J."/>
            <person name="Zhao Z.W."/>
        </authorList>
    </citation>
    <scope>NUCLEOTIDE SEQUENCE [LARGE SCALE GENOMIC DNA]</scope>
    <source>
        <strain evidence="9 10">RS-LYSO-3</strain>
    </source>
</reference>
<comment type="caution">
    <text evidence="9">The sequence shown here is derived from an EMBL/GenBank/DDBJ whole genome shotgun (WGS) entry which is preliminary data.</text>
</comment>
<gene>
    <name evidence="9" type="ORF">SNE34_09475</name>
</gene>
<feature type="domain" description="N-acetylmuramoyl-L-alanine amidase" evidence="7">
    <location>
        <begin position="32"/>
        <end position="165"/>
    </location>
</feature>
<keyword evidence="10" id="KW-1185">Reference proteome</keyword>
<feature type="chain" id="PRO_5045137396" description="N-acetylmuramoyl-L-alanine amidase" evidence="6">
    <location>
        <begin position="21"/>
        <end position="278"/>
    </location>
</feature>
<dbReference type="InterPro" id="IPR036505">
    <property type="entry name" value="Amidase/PGRP_sf"/>
</dbReference>
<dbReference type="PANTHER" id="PTHR30417:SF1">
    <property type="entry name" value="N-ACETYLMURAMOYL-L-ALANINE AMIDASE AMID"/>
    <property type="match status" value="1"/>
</dbReference>
<proteinExistence type="predicted"/>
<feature type="signal peptide" evidence="6">
    <location>
        <begin position="1"/>
        <end position="20"/>
    </location>
</feature>
<dbReference type="InterPro" id="IPR002502">
    <property type="entry name" value="Amidase_domain"/>
</dbReference>
<keyword evidence="4" id="KW-0961">Cell wall biogenesis/degradation</keyword>
<comment type="catalytic activity">
    <reaction evidence="1">
        <text>Hydrolyzes the link between N-acetylmuramoyl residues and L-amino acid residues in certain cell-wall glycopeptides.</text>
        <dbReference type="EC" id="3.5.1.28"/>
    </reaction>
</comment>
<dbReference type="PANTHER" id="PTHR30417">
    <property type="entry name" value="N-ACETYLMURAMOYL-L-ALANINE AMIDASE AMID"/>
    <property type="match status" value="1"/>
</dbReference>
<dbReference type="EMBL" id="JAXGFP010000004">
    <property type="protein sequence ID" value="MEG3184239.1"/>
    <property type="molecule type" value="Genomic_DNA"/>
</dbReference>
<dbReference type="InterPro" id="IPR006619">
    <property type="entry name" value="PGRP_domain_met/bac"/>
</dbReference>
<accession>A0ABU7YZD2</accession>
<evidence type="ECO:0000256" key="5">
    <source>
        <dbReference type="SAM" id="MobiDB-lite"/>
    </source>
</evidence>
<evidence type="ECO:0000256" key="3">
    <source>
        <dbReference type="ARBA" id="ARBA00022801"/>
    </source>
</evidence>
<dbReference type="EC" id="3.5.1.28" evidence="2"/>
<evidence type="ECO:0000259" key="8">
    <source>
        <dbReference type="SMART" id="SM00701"/>
    </source>
</evidence>
<sequence length="278" mass="30165">MKPLPLAIAALLIAVLSGCASTLPRNPLAQWHASPNFQPRRPRVIVLHHTAMDSAQAALRVLQTENSGGPVSSHYLIGDDGRLYQLVSEQSRAWHAGGSRWAGISDLNSTSIGIELDNNGHEPFSEAQLQSLLVLLADVSARNGIQPHLVIGHGDIAPTKKDDPSVLFPWQRLADAGFGLWPRDIRAAPPPGFDPWAALRLVGYDLRDPAAALAAFHRHFRGSEERTWQPGDAEILYDLQQQLMELPTTATKPAQDDAASRHPAPAAGDFPPMNSPVR</sequence>
<dbReference type="GO" id="GO:0008745">
    <property type="term" value="F:N-acetylmuramoyl-L-alanine amidase activity"/>
    <property type="evidence" value="ECO:0007669"/>
    <property type="project" value="UniProtKB-EC"/>
</dbReference>
<feature type="region of interest" description="Disordered" evidence="5">
    <location>
        <begin position="249"/>
        <end position="278"/>
    </location>
</feature>
<evidence type="ECO:0000256" key="2">
    <source>
        <dbReference type="ARBA" id="ARBA00011901"/>
    </source>
</evidence>
<dbReference type="SMART" id="SM00644">
    <property type="entry name" value="Ami_2"/>
    <property type="match status" value="1"/>
</dbReference>
<evidence type="ECO:0000256" key="6">
    <source>
        <dbReference type="SAM" id="SignalP"/>
    </source>
</evidence>
<dbReference type="SUPFAM" id="SSF55846">
    <property type="entry name" value="N-acetylmuramoyl-L-alanine amidase-like"/>
    <property type="match status" value="1"/>
</dbReference>
<name>A0ABU7YZD2_9GAMM</name>
<dbReference type="Proteomes" id="UP001355056">
    <property type="component" value="Unassembled WGS sequence"/>
</dbReference>
<dbReference type="CDD" id="cd06583">
    <property type="entry name" value="PGRP"/>
    <property type="match status" value="1"/>
</dbReference>
<dbReference type="RefSeq" id="WP_332616740.1">
    <property type="nucleotide sequence ID" value="NZ_JAXGFP010000004.1"/>
</dbReference>
<organism evidence="9 10">
    <name type="scientific">Novilysobacter erysipheiresistens</name>
    <dbReference type="NCBI Taxonomy" id="1749332"/>
    <lineage>
        <taxon>Bacteria</taxon>
        <taxon>Pseudomonadati</taxon>
        <taxon>Pseudomonadota</taxon>
        <taxon>Gammaproteobacteria</taxon>
        <taxon>Lysobacterales</taxon>
        <taxon>Lysobacteraceae</taxon>
        <taxon>Novilysobacter</taxon>
    </lineage>
</organism>
<dbReference type="SMART" id="SM00701">
    <property type="entry name" value="PGRP"/>
    <property type="match status" value="1"/>
</dbReference>
<dbReference type="Pfam" id="PF01510">
    <property type="entry name" value="Amidase_2"/>
    <property type="match status" value="1"/>
</dbReference>
<feature type="domain" description="Peptidoglycan recognition protein family" evidence="8">
    <location>
        <begin position="20"/>
        <end position="157"/>
    </location>
</feature>
<evidence type="ECO:0000313" key="10">
    <source>
        <dbReference type="Proteomes" id="UP001355056"/>
    </source>
</evidence>
<keyword evidence="6" id="KW-0732">Signal</keyword>
<evidence type="ECO:0000256" key="4">
    <source>
        <dbReference type="ARBA" id="ARBA00023316"/>
    </source>
</evidence>
<evidence type="ECO:0000313" key="9">
    <source>
        <dbReference type="EMBL" id="MEG3184239.1"/>
    </source>
</evidence>
<dbReference type="Gene3D" id="3.40.80.10">
    <property type="entry name" value="Peptidoglycan recognition protein-like"/>
    <property type="match status" value="1"/>
</dbReference>
<protein>
    <recommendedName>
        <fullName evidence="2">N-acetylmuramoyl-L-alanine amidase</fullName>
        <ecNumber evidence="2">3.5.1.28</ecNumber>
    </recommendedName>
</protein>
<evidence type="ECO:0000256" key="1">
    <source>
        <dbReference type="ARBA" id="ARBA00001561"/>
    </source>
</evidence>
<evidence type="ECO:0000259" key="7">
    <source>
        <dbReference type="SMART" id="SM00644"/>
    </source>
</evidence>
<dbReference type="PROSITE" id="PS51257">
    <property type="entry name" value="PROKAR_LIPOPROTEIN"/>
    <property type="match status" value="1"/>
</dbReference>
<dbReference type="InterPro" id="IPR051206">
    <property type="entry name" value="NAMLAA_amidase_2"/>
</dbReference>